<keyword evidence="3" id="KW-0489">Methyltransferase</keyword>
<evidence type="ECO:0000256" key="1">
    <source>
        <dbReference type="ARBA" id="ARBA00001541"/>
    </source>
</evidence>
<dbReference type="SUPFAM" id="SSF47757">
    <property type="entry name" value="Chemotaxis receptor methyltransferase CheR, N-terminal domain"/>
    <property type="match status" value="1"/>
</dbReference>
<gene>
    <name evidence="12" type="ORF">HUE87_08045</name>
</gene>
<organism evidence="12 13">
    <name type="scientific">Candidatus Sulfurimonas marisnigri</name>
    <dbReference type="NCBI Taxonomy" id="2740405"/>
    <lineage>
        <taxon>Bacteria</taxon>
        <taxon>Pseudomonadati</taxon>
        <taxon>Campylobacterota</taxon>
        <taxon>Epsilonproteobacteria</taxon>
        <taxon>Campylobacterales</taxon>
        <taxon>Sulfurimonadaceae</taxon>
        <taxon>Sulfurimonas</taxon>
    </lineage>
</organism>
<dbReference type="SUPFAM" id="SSF53335">
    <property type="entry name" value="S-adenosyl-L-methionine-dependent methyltransferases"/>
    <property type="match status" value="1"/>
</dbReference>
<sequence length="989" mass="111903">MVKKKEMSSAENETQNRINFPIVGIGASAGGISSFGAFFSAMPEMINMNMAFVIVQHLAPDHKSILTEIIQRYTTMKVYEVQDGMKVEPNCTYIIPPNFDMAFINGKLQLLEPPSPRGHRLPIDFFFRSLAHDQHERAIGIILSGTGSDGTQGIKAIKEEGGMVIVQKPDTAEYDGMPKSAIATGLVDFELPLTEMPSKLIAYVQHAFFIINKTELTISQQHENELNKIFIILRSNVGHDFSNYKASTINRRIARRMALHQIEMIEEYVRYLQQTPEEIDALFHELLIGVTNFFRDPVAFASLEKVIQKLFINKSENDTIRVWTAGCSTGEEAYSIAILIKEYMHKTQKKNPIQIFATDIDPNAIAKARAGIYPADIVADISSERLSYFFKPESNGNTYRVNKNIRDMLIFSEQNLIKDPPFSKIDLVSCRNLLIYMNSELQKKIFPLFHYALNPGGILFLGSSEAIGDYENLFSVIDNKANIYERKEYSSKEHKINISKIFPVGNSIRSTTPQMVEKEIQPLKLPFKELTEQTLLKYISHAATLVNDKGDLLYLHGHTGAYFELPSGEPGTSNIIKMARKGLHRAISIALHKAVQTKKIVHSPTLSVKINNTFLKVNLVIIPVQTGLSTDDDSSLYLVIFEEIPISQEQQKELSLNEKNISESDAGMQIEKLTKELLDQGEFLKTANEKLENSNEEMKSFSEELQSVNEELQSTNEELETSKEELQSVNEELSTVNTELQIKVVDLSRSNNDMNNLLAGTDIGTVFVDQKLCILRFTPALTKIINLLPNDLGRPLSHIASNLVGYDNLKSDIQRTLDTLIPKEIEVQTIDGRWYMMRIQPYRTLENIIEGAVITFVDITEIIKMRERLSDANQRLLHMAVIIRDANDAITMQDLDGKILAWNPMAKKMYGWSEAEALKMNVKEIIPNELKKENLKLIQKLAKHEIMEPYQTKRKTKSGSIIDIFLTATALVNEAGEMYAFATTEREIK</sequence>
<dbReference type="CDD" id="cd02440">
    <property type="entry name" value="AdoMet_MTases"/>
    <property type="match status" value="1"/>
</dbReference>
<dbReference type="NCBIfam" id="TIGR00229">
    <property type="entry name" value="sensory_box"/>
    <property type="match status" value="1"/>
</dbReference>
<reference evidence="12 13" key="1">
    <citation type="submission" date="2020-05" db="EMBL/GenBank/DDBJ databases">
        <title>Sulfurimonas marisnigri, sp. nov., and Sulfurimonas baltica, sp. nov., manganese oxide reducing chemolithoautotrophs of the class Epsilonproteobacteria isolated from the pelagic redoxclines of the Black and Baltic Seas and emended description of the genus Sulfurimonas.</title>
        <authorList>
            <person name="Henkel J.V."/>
            <person name="Laudan C."/>
            <person name="Werner J."/>
            <person name="Neu T."/>
            <person name="Plewe S."/>
            <person name="Sproer C."/>
            <person name="Bunk B."/>
            <person name="Schulz-Vogt H.N."/>
        </authorList>
    </citation>
    <scope>NUCLEOTIDE SEQUENCE [LARGE SCALE GENOMIC DNA]</scope>
    <source>
        <strain evidence="12 13">SoZ1</strain>
    </source>
</reference>
<dbReference type="Pfam" id="PF13596">
    <property type="entry name" value="PAS_10"/>
    <property type="match status" value="1"/>
</dbReference>
<evidence type="ECO:0000259" key="9">
    <source>
        <dbReference type="PROSITE" id="PS50112"/>
    </source>
</evidence>
<dbReference type="InterPro" id="IPR035965">
    <property type="entry name" value="PAS-like_dom_sf"/>
</dbReference>
<dbReference type="PANTHER" id="PTHR24422:SF27">
    <property type="entry name" value="PROTEIN-GLUTAMATE O-METHYLTRANSFERASE"/>
    <property type="match status" value="1"/>
</dbReference>
<dbReference type="InterPro" id="IPR000780">
    <property type="entry name" value="CheR_MeTrfase"/>
</dbReference>
<evidence type="ECO:0000256" key="5">
    <source>
        <dbReference type="ARBA" id="ARBA00022691"/>
    </source>
</evidence>
<dbReference type="InterPro" id="IPR000673">
    <property type="entry name" value="Sig_transdc_resp-reg_Me-estase"/>
</dbReference>
<dbReference type="EMBL" id="CP054493">
    <property type="protein sequence ID" value="QOY53848.1"/>
    <property type="molecule type" value="Genomic_DNA"/>
</dbReference>
<dbReference type="Gene3D" id="3.30.450.20">
    <property type="entry name" value="PAS domain"/>
    <property type="match status" value="2"/>
</dbReference>
<dbReference type="GO" id="GO:0006355">
    <property type="term" value="P:regulation of DNA-templated transcription"/>
    <property type="evidence" value="ECO:0007669"/>
    <property type="project" value="InterPro"/>
</dbReference>
<keyword evidence="6" id="KW-0145">Chemotaxis</keyword>
<keyword evidence="13" id="KW-1185">Reference proteome</keyword>
<keyword evidence="8" id="KW-0812">Transmembrane</keyword>
<dbReference type="CDD" id="cd16434">
    <property type="entry name" value="CheB-CheR_fusion"/>
    <property type="match status" value="1"/>
</dbReference>
<dbReference type="SUPFAM" id="SSF52738">
    <property type="entry name" value="Methylesterase CheB, C-terminal domain"/>
    <property type="match status" value="1"/>
</dbReference>
<dbReference type="PROSITE" id="PS50122">
    <property type="entry name" value="CHEB"/>
    <property type="match status" value="1"/>
</dbReference>
<dbReference type="GO" id="GO:0000156">
    <property type="term" value="F:phosphorelay response regulator activity"/>
    <property type="evidence" value="ECO:0007669"/>
    <property type="project" value="InterPro"/>
</dbReference>
<dbReference type="InterPro" id="IPR029063">
    <property type="entry name" value="SAM-dependent_MTases_sf"/>
</dbReference>
<evidence type="ECO:0000313" key="13">
    <source>
        <dbReference type="Proteomes" id="UP000593836"/>
    </source>
</evidence>
<keyword evidence="5" id="KW-0949">S-adenosyl-L-methionine</keyword>
<dbReference type="GO" id="GO:0008984">
    <property type="term" value="F:protein-glutamate methylesterase activity"/>
    <property type="evidence" value="ECO:0007669"/>
    <property type="project" value="InterPro"/>
</dbReference>
<dbReference type="Pfam" id="PF01339">
    <property type="entry name" value="CheB_methylest"/>
    <property type="match status" value="1"/>
</dbReference>
<comment type="catalytic activity">
    <reaction evidence="1">
        <text>L-glutamyl-[protein] + S-adenosyl-L-methionine = [protein]-L-glutamate 5-O-methyl ester + S-adenosyl-L-homocysteine</text>
        <dbReference type="Rhea" id="RHEA:24452"/>
        <dbReference type="Rhea" id="RHEA-COMP:10208"/>
        <dbReference type="Rhea" id="RHEA-COMP:10311"/>
        <dbReference type="ChEBI" id="CHEBI:29973"/>
        <dbReference type="ChEBI" id="CHEBI:57856"/>
        <dbReference type="ChEBI" id="CHEBI:59789"/>
        <dbReference type="ChEBI" id="CHEBI:82795"/>
        <dbReference type="EC" id="2.1.1.80"/>
    </reaction>
</comment>
<dbReference type="KEGG" id="smas:HUE87_08045"/>
<evidence type="ECO:0000313" key="12">
    <source>
        <dbReference type="EMBL" id="QOY53848.1"/>
    </source>
</evidence>
<dbReference type="InterPro" id="IPR035909">
    <property type="entry name" value="CheB_C"/>
</dbReference>
<dbReference type="InterPro" id="IPR022642">
    <property type="entry name" value="CheR_C"/>
</dbReference>
<dbReference type="Pfam" id="PF01739">
    <property type="entry name" value="CheR"/>
    <property type="match status" value="1"/>
</dbReference>
<dbReference type="SMART" id="SM00138">
    <property type="entry name" value="MeTrc"/>
    <property type="match status" value="1"/>
</dbReference>
<dbReference type="PROSITE" id="PS50123">
    <property type="entry name" value="CHER"/>
    <property type="match status" value="1"/>
</dbReference>
<dbReference type="Gene3D" id="3.40.50.180">
    <property type="entry name" value="Methylesterase CheB, C-terminal domain"/>
    <property type="match status" value="1"/>
</dbReference>
<dbReference type="AlphaFoldDB" id="A0A7S7RPT5"/>
<evidence type="ECO:0000256" key="4">
    <source>
        <dbReference type="ARBA" id="ARBA00022679"/>
    </source>
</evidence>
<proteinExistence type="predicted"/>
<evidence type="ECO:0000256" key="2">
    <source>
        <dbReference type="ARBA" id="ARBA00012534"/>
    </source>
</evidence>
<dbReference type="PANTHER" id="PTHR24422">
    <property type="entry name" value="CHEMOTAXIS PROTEIN METHYLTRANSFERASE"/>
    <property type="match status" value="1"/>
</dbReference>
<evidence type="ECO:0000256" key="7">
    <source>
        <dbReference type="SAM" id="Coils"/>
    </source>
</evidence>
<feature type="domain" description="CheR-type methyltransferase" evidence="11">
    <location>
        <begin position="223"/>
        <end position="487"/>
    </location>
</feature>
<dbReference type="RefSeq" id="WP_194365683.1">
    <property type="nucleotide sequence ID" value="NZ_CP054493.1"/>
</dbReference>
<dbReference type="InterPro" id="IPR022641">
    <property type="entry name" value="CheR_N"/>
</dbReference>
<dbReference type="InterPro" id="IPR000014">
    <property type="entry name" value="PAS"/>
</dbReference>
<name>A0A7S7RPT5_9BACT</name>
<feature type="coiled-coil region" evidence="7">
    <location>
        <begin position="684"/>
        <end position="743"/>
    </location>
</feature>
<evidence type="ECO:0000259" key="10">
    <source>
        <dbReference type="PROSITE" id="PS50122"/>
    </source>
</evidence>
<dbReference type="EC" id="2.1.1.80" evidence="2"/>
<evidence type="ECO:0000256" key="3">
    <source>
        <dbReference type="ARBA" id="ARBA00022603"/>
    </source>
</evidence>
<dbReference type="Gene3D" id="1.10.155.10">
    <property type="entry name" value="Chemotaxis receptor methyltransferase CheR, N-terminal domain"/>
    <property type="match status" value="1"/>
</dbReference>
<feature type="active site" evidence="6">
    <location>
        <position position="57"/>
    </location>
</feature>
<dbReference type="Pfam" id="PF03705">
    <property type="entry name" value="CheR_N"/>
    <property type="match status" value="1"/>
</dbReference>
<dbReference type="CDD" id="cd00130">
    <property type="entry name" value="PAS"/>
    <property type="match status" value="1"/>
</dbReference>
<dbReference type="Pfam" id="PF00989">
    <property type="entry name" value="PAS"/>
    <property type="match status" value="1"/>
</dbReference>
<dbReference type="Proteomes" id="UP000593836">
    <property type="component" value="Chromosome"/>
</dbReference>
<keyword evidence="7" id="KW-0175">Coiled coil</keyword>
<protein>
    <recommendedName>
        <fullName evidence="2">protein-glutamate O-methyltransferase</fullName>
        <ecNumber evidence="2">2.1.1.80</ecNumber>
    </recommendedName>
</protein>
<keyword evidence="6" id="KW-0378">Hydrolase</keyword>
<dbReference type="PROSITE" id="PS50112">
    <property type="entry name" value="PAS"/>
    <property type="match status" value="1"/>
</dbReference>
<keyword evidence="4" id="KW-0808">Transferase</keyword>
<dbReference type="PRINTS" id="PR00996">
    <property type="entry name" value="CHERMTFRASE"/>
</dbReference>
<evidence type="ECO:0000256" key="8">
    <source>
        <dbReference type="SAM" id="Phobius"/>
    </source>
</evidence>
<dbReference type="SMART" id="SM00091">
    <property type="entry name" value="PAS"/>
    <property type="match status" value="2"/>
</dbReference>
<evidence type="ECO:0000256" key="6">
    <source>
        <dbReference type="PROSITE-ProRule" id="PRU00050"/>
    </source>
</evidence>
<accession>A0A7S7RPT5</accession>
<evidence type="ECO:0000259" key="11">
    <source>
        <dbReference type="PROSITE" id="PS50123"/>
    </source>
</evidence>
<feature type="transmembrane region" description="Helical" evidence="8">
    <location>
        <begin position="20"/>
        <end position="42"/>
    </location>
</feature>
<dbReference type="GO" id="GO:0008983">
    <property type="term" value="F:protein-glutamate O-methyltransferase activity"/>
    <property type="evidence" value="ECO:0007669"/>
    <property type="project" value="UniProtKB-EC"/>
</dbReference>
<dbReference type="GO" id="GO:0005737">
    <property type="term" value="C:cytoplasm"/>
    <property type="evidence" value="ECO:0007669"/>
    <property type="project" value="InterPro"/>
</dbReference>
<dbReference type="InterPro" id="IPR036804">
    <property type="entry name" value="CheR_N_sf"/>
</dbReference>
<dbReference type="Gene3D" id="3.40.50.150">
    <property type="entry name" value="Vaccinia Virus protein VP39"/>
    <property type="match status" value="1"/>
</dbReference>
<keyword evidence="8" id="KW-1133">Transmembrane helix</keyword>
<feature type="domain" description="CheB-type methylesterase" evidence="10">
    <location>
        <begin position="22"/>
        <end position="207"/>
    </location>
</feature>
<dbReference type="GO" id="GO:0006935">
    <property type="term" value="P:chemotaxis"/>
    <property type="evidence" value="ECO:0007669"/>
    <property type="project" value="UniProtKB-UniRule"/>
</dbReference>
<dbReference type="GO" id="GO:0032259">
    <property type="term" value="P:methylation"/>
    <property type="evidence" value="ECO:0007669"/>
    <property type="project" value="UniProtKB-KW"/>
</dbReference>
<dbReference type="InterPro" id="IPR013767">
    <property type="entry name" value="PAS_fold"/>
</dbReference>
<dbReference type="InterPro" id="IPR050903">
    <property type="entry name" value="Bact_Chemotaxis_MeTrfase"/>
</dbReference>
<feature type="active site" evidence="6">
    <location>
        <position position="149"/>
    </location>
</feature>
<dbReference type="SUPFAM" id="SSF55785">
    <property type="entry name" value="PYP-like sensor domain (PAS domain)"/>
    <property type="match status" value="2"/>
</dbReference>
<feature type="active site" evidence="6">
    <location>
        <position position="28"/>
    </location>
</feature>
<keyword evidence="8" id="KW-0472">Membrane</keyword>
<feature type="domain" description="PAS" evidence="9">
    <location>
        <begin position="875"/>
        <end position="945"/>
    </location>
</feature>